<dbReference type="Proteomes" id="UP001165090">
    <property type="component" value="Unassembled WGS sequence"/>
</dbReference>
<feature type="region of interest" description="Disordered" evidence="1">
    <location>
        <begin position="236"/>
        <end position="294"/>
    </location>
</feature>
<name>A0ABQ5RXT3_9CHLO</name>
<evidence type="ECO:0000256" key="1">
    <source>
        <dbReference type="SAM" id="MobiDB-lite"/>
    </source>
</evidence>
<keyword evidence="3" id="KW-1185">Reference proteome</keyword>
<evidence type="ECO:0000313" key="3">
    <source>
        <dbReference type="Proteomes" id="UP001165090"/>
    </source>
</evidence>
<proteinExistence type="predicted"/>
<accession>A0ABQ5RXT3</accession>
<sequence length="367" mass="37452">MDTFSYARMPTRYRCSPSSRPERLVGSGQIVVTTRVASSAVLTMPACEGSSRYTTTSRDDAEARTQGYPREKMLSPGSSGLDFIDLVGLDDSTVWNRLQDAVTYRVLVDRGPAKEVLHTATHIESFNVKQLKSYRDNVTRNLAPTVARGFANAARGMGNVISATPSTASHSVATLKTAPRAAAPPPAGLRLHHEDAASTMTSMPASVLVQAALLPSSQQHQGKSCSVSAGIATLPPPNSAAGGRTAHRVPASATGPRGLPDRPIQAVENPIGTKSLSTGAVPAARPSSGHDAAATAATAAVAEAPGPDAVSLEEASASAGADVDLAASVSLSGGRRGGNRGAGRGRLLAVAGRHASGAAASVGPAWI</sequence>
<gene>
    <name evidence="2" type="ORF">VaNZ11_005049</name>
</gene>
<reference evidence="2 3" key="1">
    <citation type="journal article" date="2023" name="IScience">
        <title>Expanded male sex-determining region conserved during the evolution of homothallism in the green alga Volvox.</title>
        <authorList>
            <person name="Yamamoto K."/>
            <person name="Matsuzaki R."/>
            <person name="Mahakham W."/>
            <person name="Heman W."/>
            <person name="Sekimoto H."/>
            <person name="Kawachi M."/>
            <person name="Minakuchi Y."/>
            <person name="Toyoda A."/>
            <person name="Nozaki H."/>
        </authorList>
    </citation>
    <scope>NUCLEOTIDE SEQUENCE [LARGE SCALE GENOMIC DNA]</scope>
    <source>
        <strain evidence="2 3">NIES-4468</strain>
    </source>
</reference>
<comment type="caution">
    <text evidence="2">The sequence shown here is derived from an EMBL/GenBank/DDBJ whole genome shotgun (WGS) entry which is preliminary data.</text>
</comment>
<organism evidence="2 3">
    <name type="scientific">Volvox africanus</name>
    <dbReference type="NCBI Taxonomy" id="51714"/>
    <lineage>
        <taxon>Eukaryota</taxon>
        <taxon>Viridiplantae</taxon>
        <taxon>Chlorophyta</taxon>
        <taxon>core chlorophytes</taxon>
        <taxon>Chlorophyceae</taxon>
        <taxon>CS clade</taxon>
        <taxon>Chlamydomonadales</taxon>
        <taxon>Volvocaceae</taxon>
        <taxon>Volvox</taxon>
    </lineage>
</organism>
<protein>
    <submittedName>
        <fullName evidence="2">Uncharacterized protein</fullName>
    </submittedName>
</protein>
<dbReference type="EMBL" id="BSDZ01000013">
    <property type="protein sequence ID" value="GLI62430.1"/>
    <property type="molecule type" value="Genomic_DNA"/>
</dbReference>
<evidence type="ECO:0000313" key="2">
    <source>
        <dbReference type="EMBL" id="GLI62430.1"/>
    </source>
</evidence>